<keyword evidence="1" id="KW-0472">Membrane</keyword>
<evidence type="ECO:0000256" key="1">
    <source>
        <dbReference type="SAM" id="Phobius"/>
    </source>
</evidence>
<organism evidence="3 4">
    <name type="scientific">Teratosphaeria destructans</name>
    <dbReference type="NCBI Taxonomy" id="418781"/>
    <lineage>
        <taxon>Eukaryota</taxon>
        <taxon>Fungi</taxon>
        <taxon>Dikarya</taxon>
        <taxon>Ascomycota</taxon>
        <taxon>Pezizomycotina</taxon>
        <taxon>Dothideomycetes</taxon>
        <taxon>Dothideomycetidae</taxon>
        <taxon>Mycosphaerellales</taxon>
        <taxon>Teratosphaeriaceae</taxon>
        <taxon>Teratosphaeria</taxon>
    </lineage>
</organism>
<keyword evidence="4" id="KW-1185">Reference proteome</keyword>
<name>A0A9W7SPY6_9PEZI</name>
<proteinExistence type="predicted"/>
<gene>
    <name evidence="3" type="ORF">Tdes44962_MAKER03451</name>
</gene>
<reference evidence="3 4" key="2">
    <citation type="journal article" date="2021" name="Curr. Genet.">
        <title>Genetic response to nitrogen starvation in the aggressive Eucalyptus foliar pathogen Teratosphaeria destructans.</title>
        <authorList>
            <person name="Havenga M."/>
            <person name="Wingfield B.D."/>
            <person name="Wingfield M.J."/>
            <person name="Dreyer L.L."/>
            <person name="Roets F."/>
            <person name="Aylward J."/>
        </authorList>
    </citation>
    <scope>NUCLEOTIDE SEQUENCE [LARGE SCALE GENOMIC DNA]</scope>
    <source>
        <strain evidence="3">CMW44962</strain>
    </source>
</reference>
<dbReference type="EMBL" id="RIBY02001979">
    <property type="protein sequence ID" value="KAH9826458.1"/>
    <property type="molecule type" value="Genomic_DNA"/>
</dbReference>
<comment type="caution">
    <text evidence="3">The sequence shown here is derived from an EMBL/GenBank/DDBJ whole genome shotgun (WGS) entry which is preliminary data.</text>
</comment>
<keyword evidence="1" id="KW-0812">Transmembrane</keyword>
<keyword evidence="2" id="KW-0732">Signal</keyword>
<evidence type="ECO:0000256" key="2">
    <source>
        <dbReference type="SAM" id="SignalP"/>
    </source>
</evidence>
<protein>
    <submittedName>
        <fullName evidence="3">Uncharacterized protein</fullName>
    </submittedName>
</protein>
<feature type="chain" id="PRO_5040975063" evidence="2">
    <location>
        <begin position="18"/>
        <end position="330"/>
    </location>
</feature>
<feature type="signal peptide" evidence="2">
    <location>
        <begin position="1"/>
        <end position="17"/>
    </location>
</feature>
<keyword evidence="1" id="KW-1133">Transmembrane helix</keyword>
<dbReference type="Proteomes" id="UP001138500">
    <property type="component" value="Unassembled WGS sequence"/>
</dbReference>
<feature type="transmembrane region" description="Helical" evidence="1">
    <location>
        <begin position="312"/>
        <end position="329"/>
    </location>
</feature>
<reference evidence="3 4" key="1">
    <citation type="journal article" date="2018" name="IMA Fungus">
        <title>IMA Genome-F 10: Nine draft genome sequences of Claviceps purpurea s.lat., including C. arundinis, C. humidiphila, and C. cf. spartinae, pseudomolecules for the pitch canker pathogen Fusarium circinatum, draft genome of Davidsoniella eucalypti, Grosmannia galeiformis, Quambalaria eucalypti, and Teratosphaeria destructans.</title>
        <authorList>
            <person name="Wingfield B.D."/>
            <person name="Liu M."/>
            <person name="Nguyen H.D."/>
            <person name="Lane F.A."/>
            <person name="Morgan S.W."/>
            <person name="De Vos L."/>
            <person name="Wilken P.M."/>
            <person name="Duong T.A."/>
            <person name="Aylward J."/>
            <person name="Coetzee M.P."/>
            <person name="Dadej K."/>
            <person name="De Beer Z.W."/>
            <person name="Findlay W."/>
            <person name="Havenga M."/>
            <person name="Kolarik M."/>
            <person name="Menzies J.G."/>
            <person name="Naidoo K."/>
            <person name="Pochopski O."/>
            <person name="Shoukouhi P."/>
            <person name="Santana Q.C."/>
            <person name="Seifert K.A."/>
            <person name="Soal N."/>
            <person name="Steenkamp E.T."/>
            <person name="Tatham C.T."/>
            <person name="van der Nest M.A."/>
            <person name="Wingfield M.J."/>
        </authorList>
    </citation>
    <scope>NUCLEOTIDE SEQUENCE [LARGE SCALE GENOMIC DNA]</scope>
    <source>
        <strain evidence="3">CMW44962</strain>
    </source>
</reference>
<accession>A0A9W7SPY6</accession>
<evidence type="ECO:0000313" key="4">
    <source>
        <dbReference type="Proteomes" id="UP001138500"/>
    </source>
</evidence>
<evidence type="ECO:0000313" key="3">
    <source>
        <dbReference type="EMBL" id="KAH9826458.1"/>
    </source>
</evidence>
<dbReference type="AlphaFoldDB" id="A0A9W7SPY6"/>
<sequence length="330" mass="34901">MRCTIFALVSGVFFVTGKQSRRYTAAAAAGNVSGRDVEPDNYYVDCNMTAGNGYADYLTTFNYIDGVCNSLDGITISEQANIGKLLTTDMEISLMAFPNCTQALNSSECITSYMSLLWDCGGAYGGEAASGEIVYWGGCYIDYWLSIYPRSEIAAAKTINATRPTTNGTEALETGGPLLQERQDDSMTSVTSTSTSTKYTTITVYKATTITSTNATVTTGADVTSSLNTNTNKTAALYQANSSALITATASTHASPTLLNNNANVPAFITTNSTDGHLTTTSLSDAWLTGEATPLPIAINGTLSKRTSGRKLTTWVLIALVIFVAGCLVI</sequence>